<dbReference type="InterPro" id="IPR027417">
    <property type="entry name" value="P-loop_NTPase"/>
</dbReference>
<dbReference type="InterPro" id="IPR050625">
    <property type="entry name" value="ParA/MinD_ATPase"/>
</dbReference>
<dbReference type="Pfam" id="PF10609">
    <property type="entry name" value="ParA"/>
    <property type="match status" value="1"/>
</dbReference>
<dbReference type="EMBL" id="LQYG01000107">
    <property type="protein sequence ID" value="KYC59723.1"/>
    <property type="molecule type" value="Genomic_DNA"/>
</dbReference>
<dbReference type="GO" id="GO:0051782">
    <property type="term" value="P:negative regulation of cell division"/>
    <property type="evidence" value="ECO:0007669"/>
    <property type="project" value="TreeGrafter"/>
</dbReference>
<dbReference type="Proteomes" id="UP000075288">
    <property type="component" value="Unassembled WGS sequence"/>
</dbReference>
<dbReference type="GO" id="GO:0005524">
    <property type="term" value="F:ATP binding"/>
    <property type="evidence" value="ECO:0007669"/>
    <property type="project" value="UniProtKB-KW"/>
</dbReference>
<reference evidence="3" key="3">
    <citation type="submission" date="2016-01" db="EMBL/GenBank/DDBJ databases">
        <authorList>
            <person name="Oliw E.H."/>
        </authorList>
    </citation>
    <scope>NUCLEOTIDE SEQUENCE [LARGE SCALE GENOMIC DNA]</scope>
    <source>
        <strain evidence="3">GED7749B</strain>
    </source>
</reference>
<dbReference type="Gene3D" id="3.40.50.300">
    <property type="entry name" value="P-loop containing nucleotide triphosphate hydrolases"/>
    <property type="match status" value="1"/>
</dbReference>
<accession>A0A150K978</accession>
<dbReference type="Proteomes" id="UP000075304">
    <property type="component" value="Unassembled WGS sequence"/>
</dbReference>
<evidence type="ECO:0000313" key="6">
    <source>
        <dbReference type="Proteomes" id="UP000070376"/>
    </source>
</evidence>
<dbReference type="PANTHER" id="PTHR43384">
    <property type="entry name" value="SEPTUM SITE-DETERMINING PROTEIN MIND HOMOLOG, CHLOROPLASTIC-RELATED"/>
    <property type="match status" value="1"/>
</dbReference>
<sequence length="286" mass="31193">MRDQAEQLRAKLKMQHGVPAKTLAVASGKGGVGKSNISVNLAMALAGKGKKVLLFDLDVGMGNIHVLLGLDASYTISDFINRNIPLAQIICGGPAGISYISAGNGFAQIVEMEEAAVSRLVTELELLQYDFDYIIFDMGAGAAPSSLKVLLSADDIFIVTTPEPTAITDAYSMMKYIYMQQFSTSLYLICNRAEKEKDGMLTLNRLQFTVRKFLGKEVNILGVVPEDPHVKKAVSRQLPFYSAFPHSAAARRIDELLNRYVSGNPDGPGPRAPVFMRKLKGLLLKH</sequence>
<evidence type="ECO:0000313" key="5">
    <source>
        <dbReference type="EMBL" id="KYC66100.1"/>
    </source>
</evidence>
<reference evidence="6" key="2">
    <citation type="submission" date="2016-01" db="EMBL/GenBank/DDBJ databases">
        <authorList>
            <person name="Mitreva M."/>
            <person name="Pepin K.H."/>
            <person name="Mihindukulasuriya K.A."/>
            <person name="Fulton R."/>
            <person name="Fronick C."/>
            <person name="O'Laughlin M."/>
            <person name="Miner T."/>
            <person name="Herter B."/>
            <person name="Rosa B.A."/>
            <person name="Cordes M."/>
            <person name="Tomlinson C."/>
            <person name="Wollam A."/>
            <person name="Palsikar V.B."/>
            <person name="Mardis E.R."/>
            <person name="Wilson R.K."/>
        </authorList>
    </citation>
    <scope>NUCLEOTIDE SEQUENCE [LARGE SCALE GENOMIC DNA]</scope>
    <source>
        <strain evidence="6">GED7749B</strain>
    </source>
</reference>
<evidence type="ECO:0000313" key="7">
    <source>
        <dbReference type="Proteomes" id="UP000075288"/>
    </source>
</evidence>
<dbReference type="GO" id="GO:0009898">
    <property type="term" value="C:cytoplasmic side of plasma membrane"/>
    <property type="evidence" value="ECO:0007669"/>
    <property type="project" value="TreeGrafter"/>
</dbReference>
<evidence type="ECO:0000256" key="1">
    <source>
        <dbReference type="ARBA" id="ARBA00022741"/>
    </source>
</evidence>
<dbReference type="GeneID" id="29812880"/>
<dbReference type="InterPro" id="IPR025501">
    <property type="entry name" value="MinD_FleN"/>
</dbReference>
<dbReference type="CDD" id="cd02038">
    <property type="entry name" value="FlhG-like"/>
    <property type="match status" value="1"/>
</dbReference>
<dbReference type="GO" id="GO:0005829">
    <property type="term" value="C:cytosol"/>
    <property type="evidence" value="ECO:0007669"/>
    <property type="project" value="TreeGrafter"/>
</dbReference>
<protein>
    <submittedName>
        <fullName evidence="3">CobQ/CobB/MinD/ParA nucleotide binding domain protein</fullName>
    </submittedName>
</protein>
<dbReference type="GO" id="GO:0016887">
    <property type="term" value="F:ATP hydrolysis activity"/>
    <property type="evidence" value="ECO:0007669"/>
    <property type="project" value="TreeGrafter"/>
</dbReference>
<dbReference type="RefSeq" id="WP_017554484.1">
    <property type="nucleotide sequence ID" value="NZ_CABJCT010000005.1"/>
</dbReference>
<dbReference type="SUPFAM" id="SSF52540">
    <property type="entry name" value="P-loop containing nucleoside triphosphate hydrolases"/>
    <property type="match status" value="1"/>
</dbReference>
<dbReference type="InterPro" id="IPR033875">
    <property type="entry name" value="FlhG"/>
</dbReference>
<proteinExistence type="predicted"/>
<dbReference type="EMBL" id="LRPN01000211">
    <property type="protein sequence ID" value="KWZ76292.1"/>
    <property type="molecule type" value="Genomic_DNA"/>
</dbReference>
<name>A0A150K978_HEYCO</name>
<dbReference type="PIRSF" id="PIRSF003092">
    <property type="entry name" value="MinD"/>
    <property type="match status" value="1"/>
</dbReference>
<dbReference type="PANTHER" id="PTHR43384:SF4">
    <property type="entry name" value="CELLULOSE BIOSYNTHESIS PROTEIN BCSQ-RELATED"/>
    <property type="match status" value="1"/>
</dbReference>
<comment type="caution">
    <text evidence="5">The sequence shown here is derived from an EMBL/GenBank/DDBJ whole genome shotgun (WGS) entry which is preliminary data.</text>
</comment>
<organism evidence="5 8">
    <name type="scientific">Heyndrickxia coagulans</name>
    <name type="common">Weizmannia coagulans</name>
    <dbReference type="NCBI Taxonomy" id="1398"/>
    <lineage>
        <taxon>Bacteria</taxon>
        <taxon>Bacillati</taxon>
        <taxon>Bacillota</taxon>
        <taxon>Bacilli</taxon>
        <taxon>Bacillales</taxon>
        <taxon>Bacillaceae</taxon>
        <taxon>Heyndrickxia</taxon>
    </lineage>
</organism>
<evidence type="ECO:0000313" key="8">
    <source>
        <dbReference type="Proteomes" id="UP000075304"/>
    </source>
</evidence>
<dbReference type="InterPro" id="IPR033756">
    <property type="entry name" value="YlxH/NBP35"/>
</dbReference>
<reference evidence="7 8" key="1">
    <citation type="submission" date="2016-01" db="EMBL/GenBank/DDBJ databases">
        <title>Genome Sequences of Twelve Sporeforming Bacillus Species Isolated from Foods.</title>
        <authorList>
            <person name="Berendsen E.M."/>
            <person name="Wells-Bennik M.H."/>
            <person name="Krawcyk A.O."/>
            <person name="De Jong A."/>
            <person name="Holsappel S."/>
            <person name="Eijlander R.T."/>
            <person name="Kuipers O.P."/>
        </authorList>
    </citation>
    <scope>NUCLEOTIDE SEQUENCE [LARGE SCALE GENOMIC DNA]</scope>
    <source>
        <strain evidence="4 7">B4098</strain>
        <strain evidence="5 8">B4099</strain>
    </source>
</reference>
<dbReference type="PATRIC" id="fig|1398.22.peg.4050"/>
<dbReference type="AlphaFoldDB" id="A0A150K978"/>
<evidence type="ECO:0000313" key="3">
    <source>
        <dbReference type="EMBL" id="KWZ76292.1"/>
    </source>
</evidence>
<keyword evidence="1" id="KW-0547">Nucleotide-binding</keyword>
<dbReference type="EMBL" id="LQYI01000083">
    <property type="protein sequence ID" value="KYC66100.1"/>
    <property type="molecule type" value="Genomic_DNA"/>
</dbReference>
<evidence type="ECO:0000313" key="4">
    <source>
        <dbReference type="EMBL" id="KYC59723.1"/>
    </source>
</evidence>
<gene>
    <name evidence="4" type="ORF">B4098_0097</name>
    <name evidence="5" type="ORF">B4099_0064</name>
    <name evidence="3" type="ORF">HMPREF3213_04045</name>
</gene>
<evidence type="ECO:0000256" key="2">
    <source>
        <dbReference type="ARBA" id="ARBA00022840"/>
    </source>
</evidence>
<keyword evidence="2" id="KW-0067">ATP-binding</keyword>
<dbReference type="Proteomes" id="UP000070376">
    <property type="component" value="Unassembled WGS sequence"/>
</dbReference>